<keyword evidence="4" id="KW-1185">Reference proteome</keyword>
<dbReference type="NCBIfam" id="TIGR00035">
    <property type="entry name" value="asp_race"/>
    <property type="match status" value="1"/>
</dbReference>
<comment type="caution">
    <text evidence="3">The sequence shown here is derived from an EMBL/GenBank/DDBJ whole genome shotgun (WGS) entry which is preliminary data.</text>
</comment>
<dbReference type="Pfam" id="PF01177">
    <property type="entry name" value="Asp_Glu_race"/>
    <property type="match status" value="1"/>
</dbReference>
<dbReference type="InterPro" id="IPR001920">
    <property type="entry name" value="Asp/Glu_race"/>
</dbReference>
<dbReference type="RefSeq" id="WP_171629061.1">
    <property type="nucleotide sequence ID" value="NZ_WHNY01000009.1"/>
</dbReference>
<name>A0ABX1X4R3_9BACL</name>
<evidence type="ECO:0000256" key="1">
    <source>
        <dbReference type="ARBA" id="ARBA00007847"/>
    </source>
</evidence>
<sequence length="264" mass="28909">MDKPKTIGIVGGVGPHAGVDLARKVLEQTRATKDQDHLPLVLFSMPGRVTDRTDFLINGNGKNPAYSLYEIIRQMESVGVEIAGIACNTAHAPIIYDKLMNMLERAGSRVKLLHLIKEVATFIRSYYPRIQKIGVLSTSATVQSGIYTTALMEVGVTPLVPTPNTRWMIDNSIYSLDNGIKVQPWSPSDDAIQALRIGIDELVMQQAEGIVLGCTELPLAISNLQIRSIPVIDSSLVLARALIIEAEPDKLIEYKLLTAINHSL</sequence>
<dbReference type="GO" id="GO:0016853">
    <property type="term" value="F:isomerase activity"/>
    <property type="evidence" value="ECO:0007669"/>
    <property type="project" value="UniProtKB-KW"/>
</dbReference>
<dbReference type="EMBL" id="WHNY01000009">
    <property type="protein sequence ID" value="NOU63257.1"/>
    <property type="molecule type" value="Genomic_DNA"/>
</dbReference>
<dbReference type="EC" id="5.1.1.-" evidence="3"/>
<dbReference type="PANTHER" id="PTHR21198">
    <property type="entry name" value="GLUTAMATE RACEMASE"/>
    <property type="match status" value="1"/>
</dbReference>
<dbReference type="Proteomes" id="UP000653578">
    <property type="component" value="Unassembled WGS sequence"/>
</dbReference>
<evidence type="ECO:0000256" key="2">
    <source>
        <dbReference type="ARBA" id="ARBA00023235"/>
    </source>
</evidence>
<reference evidence="3 4" key="1">
    <citation type="submission" date="2019-10" db="EMBL/GenBank/DDBJ databases">
        <title>Description of Paenibacillus humi sp. nov.</title>
        <authorList>
            <person name="Carlier A."/>
            <person name="Qi S."/>
        </authorList>
    </citation>
    <scope>NUCLEOTIDE SEQUENCE [LARGE SCALE GENOMIC DNA]</scope>
    <source>
        <strain evidence="3 4">LMG 31461</strain>
    </source>
</reference>
<comment type="similarity">
    <text evidence="1">Belongs to the aspartate/glutamate racemases family.</text>
</comment>
<accession>A0ABX1X4R3</accession>
<gene>
    <name evidence="3" type="ORF">GC096_04260</name>
</gene>
<dbReference type="InterPro" id="IPR004380">
    <property type="entry name" value="Asp_race"/>
</dbReference>
<evidence type="ECO:0000313" key="4">
    <source>
        <dbReference type="Proteomes" id="UP000653578"/>
    </source>
</evidence>
<proteinExistence type="inferred from homology"/>
<keyword evidence="2 3" id="KW-0413">Isomerase</keyword>
<dbReference type="Gene3D" id="3.40.50.1860">
    <property type="match status" value="2"/>
</dbReference>
<dbReference type="SUPFAM" id="SSF53681">
    <property type="entry name" value="Aspartate/glutamate racemase"/>
    <property type="match status" value="2"/>
</dbReference>
<protein>
    <submittedName>
        <fullName evidence="3">Amino acid racemase</fullName>
        <ecNumber evidence="3">5.1.1.-</ecNumber>
    </submittedName>
</protein>
<dbReference type="PANTHER" id="PTHR21198:SF7">
    <property type="entry name" value="ASPARTATE-GLUTAMATE RACEMASE FAMILY"/>
    <property type="match status" value="1"/>
</dbReference>
<organism evidence="3 4">
    <name type="scientific">Paenibacillus plantarum</name>
    <dbReference type="NCBI Taxonomy" id="2654975"/>
    <lineage>
        <taxon>Bacteria</taxon>
        <taxon>Bacillati</taxon>
        <taxon>Bacillota</taxon>
        <taxon>Bacilli</taxon>
        <taxon>Bacillales</taxon>
        <taxon>Paenibacillaceae</taxon>
        <taxon>Paenibacillus</taxon>
    </lineage>
</organism>
<dbReference type="InterPro" id="IPR015942">
    <property type="entry name" value="Asp/Glu/hydantoin_racemase"/>
</dbReference>
<evidence type="ECO:0000313" key="3">
    <source>
        <dbReference type="EMBL" id="NOU63257.1"/>
    </source>
</evidence>